<dbReference type="InterPro" id="IPR029062">
    <property type="entry name" value="Class_I_gatase-like"/>
</dbReference>
<name>A0ABP1EWW7_9FLAO</name>
<evidence type="ECO:0000256" key="1">
    <source>
        <dbReference type="SAM" id="Phobius"/>
    </source>
</evidence>
<dbReference type="InterPro" id="IPR011933">
    <property type="entry name" value="Double_TM_dom"/>
</dbReference>
<feature type="transmembrane region" description="Helical" evidence="1">
    <location>
        <begin position="6"/>
        <end position="24"/>
    </location>
</feature>
<gene>
    <name evidence="3" type="ORF">T190607A01A_40324</name>
</gene>
<dbReference type="EMBL" id="CAXIXY010000006">
    <property type="protein sequence ID" value="CAL2091980.1"/>
    <property type="molecule type" value="Genomic_DNA"/>
</dbReference>
<dbReference type="NCBIfam" id="TIGR02226">
    <property type="entry name" value="two_anch"/>
    <property type="match status" value="1"/>
</dbReference>
<evidence type="ECO:0000313" key="4">
    <source>
        <dbReference type="Proteomes" id="UP001497416"/>
    </source>
</evidence>
<keyword evidence="1" id="KW-0472">Membrane</keyword>
<feature type="transmembrane region" description="Helical" evidence="1">
    <location>
        <begin position="56"/>
        <end position="78"/>
    </location>
</feature>
<keyword evidence="4" id="KW-1185">Reference proteome</keyword>
<feature type="domain" description="Aerotolerance regulator N-terminal" evidence="2">
    <location>
        <begin position="1"/>
        <end position="76"/>
    </location>
</feature>
<evidence type="ECO:0000259" key="2">
    <source>
        <dbReference type="Pfam" id="PF07584"/>
    </source>
</evidence>
<protein>
    <submittedName>
        <fullName evidence="3">BatA domain-containing protein</fullName>
    </submittedName>
</protein>
<proteinExistence type="predicted"/>
<dbReference type="PANTHER" id="PTHR37464:SF1">
    <property type="entry name" value="BLL2463 PROTEIN"/>
    <property type="match status" value="1"/>
</dbReference>
<dbReference type="PANTHER" id="PTHR37464">
    <property type="entry name" value="BLL2463 PROTEIN"/>
    <property type="match status" value="1"/>
</dbReference>
<organism evidence="3 4">
    <name type="scientific">Tenacibaculum platacis</name>
    <dbReference type="NCBI Taxonomy" id="3137852"/>
    <lineage>
        <taxon>Bacteria</taxon>
        <taxon>Pseudomonadati</taxon>
        <taxon>Bacteroidota</taxon>
        <taxon>Flavobacteriia</taxon>
        <taxon>Flavobacteriales</taxon>
        <taxon>Flavobacteriaceae</taxon>
        <taxon>Tenacibaculum</taxon>
    </lineage>
</organism>
<evidence type="ECO:0000313" key="3">
    <source>
        <dbReference type="EMBL" id="CAL2091980.1"/>
    </source>
</evidence>
<dbReference type="Proteomes" id="UP001497416">
    <property type="component" value="Unassembled WGS sequence"/>
</dbReference>
<dbReference type="InterPro" id="IPR024163">
    <property type="entry name" value="Aerotolerance_reg_N"/>
</dbReference>
<feature type="transmembrane region" description="Helical" evidence="1">
    <location>
        <begin position="619"/>
        <end position="642"/>
    </location>
</feature>
<comment type="caution">
    <text evidence="3">The sequence shown here is derived from an EMBL/GenBank/DDBJ whole genome shotgun (WGS) entry which is preliminary data.</text>
</comment>
<dbReference type="Pfam" id="PF07584">
    <property type="entry name" value="BatA"/>
    <property type="match status" value="1"/>
</dbReference>
<keyword evidence="1" id="KW-1133">Transmembrane helix</keyword>
<dbReference type="SUPFAM" id="SSF52317">
    <property type="entry name" value="Class I glutamine amidotransferase-like"/>
    <property type="match status" value="1"/>
</dbReference>
<accession>A0ABP1EWW7</accession>
<reference evidence="3 4" key="1">
    <citation type="submission" date="2024-05" db="EMBL/GenBank/DDBJ databases">
        <authorList>
            <person name="Duchaud E."/>
        </authorList>
    </citation>
    <scope>NUCLEOTIDE SEQUENCE [LARGE SCALE GENOMIC DNA]</scope>
    <source>
        <strain evidence="3">Ena-SAMPLE-TAB-13-05-2024-13:56:06:370-140302</strain>
    </source>
</reference>
<dbReference type="RefSeq" id="WP_348713254.1">
    <property type="nucleotide sequence ID" value="NZ_CAXIXY010000006.1"/>
</dbReference>
<sequence>MQFKHPEFLYFLALLIIPILVHLFQLRKFKKVPFTNVAFLQNLVIKNRKSSQIKKWLLLACRLLLISAIVLAFAQPFLSNRSKEVKDHTFIYLDNSMSSNANGNSGNILKNASLELIENNRESGTYSLLTNSNFYRNISSDELRNKLKKITNSPAQISQEEILLKIYSLKNTTENIIISDFQNLNPEVFENKNLPLSLVQITPEQKSNISIDSVYVSQNTSTSLQVNAILKNQGSAKENIPIALYNDDQLLSKQTFSIPENEAKSISFSIEKTNPFKGYLEVNYKDAFAFDNSFYFSLNSNDKINVLAIGDSNDFLSRIYTKDEFNFTNYTLQNTNYNSIEQQQLIILNELEKIPQSLVTSIESFIKNGGHLVIIPNTEIDLNSYNVFFKNLAIGSVTSRKKDSLKITSINFKHPFFKNVFDKQVRNFQYPFVTTSFTSNFSNSSTLISLENNQNFISQITKNDSKIYWFSSPLDKEQSNFTNSPLIVPVFYNIGQGSLQLSELFYRLSKENTIEVNAQLNKDDILSISNTQSSFIPLQQTFQNKVKITTKDQPESTGFYSVSDKKTSLQTIAFNHSISESSLQFPDLLNRFKDSENVKVSKSVKDTLKKIAQKSKVHWLWKWFLGLAIVSLLLEILILKYFKV</sequence>
<keyword evidence="1" id="KW-0812">Transmembrane</keyword>